<dbReference type="AlphaFoldDB" id="A0AA87MSV9"/>
<dbReference type="Proteomes" id="UP000001343">
    <property type="component" value="Unassembled WGS sequence"/>
</dbReference>
<dbReference type="EMBL" id="AKWM02000005">
    <property type="protein sequence ID" value="EKS01917.1"/>
    <property type="molecule type" value="Genomic_DNA"/>
</dbReference>
<evidence type="ECO:0000313" key="2">
    <source>
        <dbReference type="EMBL" id="EKS01917.1"/>
    </source>
</evidence>
<dbReference type="Gene3D" id="2.30.30.40">
    <property type="entry name" value="SH3 Domains"/>
    <property type="match status" value="1"/>
</dbReference>
<proteinExistence type="predicted"/>
<name>A0AA87MSV9_9LEPT</name>
<dbReference type="InterPro" id="IPR003646">
    <property type="entry name" value="SH3-like_bac-type"/>
</dbReference>
<protein>
    <submittedName>
        <fullName evidence="2">SH3 domain protein</fullName>
    </submittedName>
</protein>
<dbReference type="Pfam" id="PF08239">
    <property type="entry name" value="SH3_3"/>
    <property type="match status" value="1"/>
</dbReference>
<gene>
    <name evidence="2" type="ORF">LEP1GSC125_3450</name>
</gene>
<dbReference type="SMART" id="SM00287">
    <property type="entry name" value="SH3b"/>
    <property type="match status" value="1"/>
</dbReference>
<organism evidence="2 3">
    <name type="scientific">Leptospira mayottensis 200901122</name>
    <dbReference type="NCBI Taxonomy" id="1193010"/>
    <lineage>
        <taxon>Bacteria</taxon>
        <taxon>Pseudomonadati</taxon>
        <taxon>Spirochaetota</taxon>
        <taxon>Spirochaetia</taxon>
        <taxon>Leptospirales</taxon>
        <taxon>Leptospiraceae</taxon>
        <taxon>Leptospira</taxon>
    </lineage>
</organism>
<sequence length="381" mass="43827">MSNRIFKIQYEKITNMEKIRTLIQMRTPGPIWFVFILLGFNSGLLQAEEKQYTRYVLTLEGKLNVREKPMDGKVIFQLERGESVTVKEDSQLMEWQEVIAKSGSKGFVSSEFLSKTKPEDLENAKLFGSVSSNTEGSWFRSLAIRIQGQWLSANDHLVEVHFLEKRILQTKEKAFAYERTDIAGEFSPEAKEAIGCQEVRVVKGSLAAFKKINTLRNSVFAIFGSKIGDKVRSDLYNPSEKISQLLDISTKSIFKKKHLQQSELKFLRRGDFYTIKTPTNDFLFIRYAIKIGSEEKSYYVAIREFKNGELGKIIFEKFDILIGEQTIYGGQYYFLDAFDLDENGVPILIFHHNGYDGYVNEFTRIKNNRLQSMFLTGGDAC</sequence>
<accession>A0AA87MSV9</accession>
<comment type="caution">
    <text evidence="2">The sequence shown here is derived from an EMBL/GenBank/DDBJ whole genome shotgun (WGS) entry which is preliminary data.</text>
</comment>
<evidence type="ECO:0000313" key="3">
    <source>
        <dbReference type="Proteomes" id="UP000001343"/>
    </source>
</evidence>
<evidence type="ECO:0000259" key="1">
    <source>
        <dbReference type="SMART" id="SM00287"/>
    </source>
</evidence>
<feature type="domain" description="SH3b" evidence="1">
    <location>
        <begin position="52"/>
        <end position="117"/>
    </location>
</feature>
<reference evidence="2 3" key="1">
    <citation type="journal article" date="2014" name="Int. J. Syst. Evol. Microbiol.">
        <title>Leptospira mayottensis sp. nov., a pathogenic species of the genus Leptospira isolated from humans.</title>
        <authorList>
            <person name="Bourhy P."/>
            <person name="Collet L."/>
            <person name="Brisse S."/>
            <person name="Picardeau M."/>
        </authorList>
    </citation>
    <scope>NUCLEOTIDE SEQUENCE [LARGE SCALE GENOMIC DNA]</scope>
    <source>
        <strain evidence="2 3">200901122</strain>
    </source>
</reference>